<dbReference type="InterPro" id="IPR009014">
    <property type="entry name" value="Transketo_C/PFOR_II"/>
</dbReference>
<evidence type="ECO:0000256" key="3">
    <source>
        <dbReference type="ARBA" id="ARBA00023002"/>
    </source>
</evidence>
<dbReference type="SUPFAM" id="SSF52518">
    <property type="entry name" value="Thiamin diphosphate-binding fold (THDP-binding)"/>
    <property type="match status" value="1"/>
</dbReference>
<dbReference type="Pfam" id="PF01855">
    <property type="entry name" value="POR_N"/>
    <property type="match status" value="1"/>
</dbReference>
<evidence type="ECO:0000256" key="8">
    <source>
        <dbReference type="ARBA" id="ARBA00066947"/>
    </source>
</evidence>
<dbReference type="InterPro" id="IPR002880">
    <property type="entry name" value="Pyrv_Fd/Flavodoxin_OxRdtase_N"/>
</dbReference>
<evidence type="ECO:0000256" key="9">
    <source>
        <dbReference type="ARBA" id="ARBA00071398"/>
    </source>
</evidence>
<comment type="caution">
    <text evidence="15">The sequence shown here is derived from an EMBL/GenBank/DDBJ whole genome shotgun (WGS) entry which is preliminary data.</text>
</comment>
<evidence type="ECO:0000256" key="6">
    <source>
        <dbReference type="ARBA" id="ARBA00052359"/>
    </source>
</evidence>
<protein>
    <recommendedName>
        <fullName evidence="9">2-oxoglutarate synthase subunit KorA</fullName>
        <ecNumber evidence="2">1.2.7.11</ecNumber>
        <ecNumber evidence="8">1.2.7.3</ecNumber>
    </recommendedName>
    <alternativeName>
        <fullName evidence="11">2-ketoglutarate oxidoreductase alpha chain</fullName>
    </alternativeName>
    <alternativeName>
        <fullName evidence="10">2-oxoglutarate-ferredoxin oxidoreductase subunit alpha</fullName>
    </alternativeName>
</protein>
<dbReference type="EC" id="1.2.7.11" evidence="2"/>
<name>A0A8J8CBH6_9ARCH</name>
<comment type="subunit">
    <text evidence="7">Heterotetramer of the KorA, KorB, KorC and KorD subunits.</text>
</comment>
<dbReference type="PANTHER" id="PTHR32154">
    <property type="entry name" value="PYRUVATE-FLAVODOXIN OXIDOREDUCTASE-RELATED"/>
    <property type="match status" value="1"/>
</dbReference>
<evidence type="ECO:0000259" key="12">
    <source>
        <dbReference type="Pfam" id="PF01558"/>
    </source>
</evidence>
<sequence>MENKLQWCIGGAQGSGVDTSANIFSRACAEGGLWIMGKREYFSNIKGEHSYFVVRVDTKQISALNDPIDILATFDEETVARHFDEIVSGGALIYDPSLENRKIAEIPTLDRRVKDEIAARFSPETPTVRTLVKECERKGVHIYPVPYSSLLNIIGSRSNEKRMSVLGRMVNVLAVAASFAILDYDIEDLKSSIERIFGGKKGVAAINKIAAEVAYEHMKANAHDGFSYRLKKVPRGSEKRLLLNGNQAVALGKLAAGLRFQTYYPITPAADESTYLERYERFPAHGADGAVGNMVVVQTEDEIAAITMAIGGALAGVRTATCTSGPGFSLMAEGIGWAGINEVPVVITNYQRAGPSTGMPTRHEQGDLKFSMYGGHGDFPRIVLCSGDLEECFYDANNAFNYAERYQLPVIHLIDKAMANSTAVMNYFDPSRMKIDRGLFLGDGTPFVIEEGKEYERFKFTENGISPRVPAGTKGAVFWNTGDEHTELGHVTEDPVIRDRMMDKRMGKLALALKEIPQSEQFNYFGDRKPDLVVVSWGSTKGAILEAMERLRKEGRKIGFLQMRLILPFPADAVTHVLKQAGKIAVMEMNYVGQLADVMTEYTGLKADYRIVKFNGRPITVDETYESIRNILDGKSEKRVVLTHGA</sequence>
<comment type="catalytic activity">
    <reaction evidence="5">
        <text>a 2-oxocarboxylate + 2 oxidized [2Fe-2S]-[ferredoxin] + CoA = an acyl-CoA + 2 reduced [2Fe-2S]-[ferredoxin] + CO2 + H(+)</text>
        <dbReference type="Rhea" id="RHEA:42316"/>
        <dbReference type="Rhea" id="RHEA-COMP:10000"/>
        <dbReference type="Rhea" id="RHEA-COMP:10001"/>
        <dbReference type="ChEBI" id="CHEBI:15378"/>
        <dbReference type="ChEBI" id="CHEBI:16526"/>
        <dbReference type="ChEBI" id="CHEBI:33737"/>
        <dbReference type="ChEBI" id="CHEBI:33738"/>
        <dbReference type="ChEBI" id="CHEBI:35179"/>
        <dbReference type="ChEBI" id="CHEBI:57287"/>
        <dbReference type="ChEBI" id="CHEBI:58342"/>
        <dbReference type="EC" id="1.2.7.11"/>
    </reaction>
</comment>
<dbReference type="Gene3D" id="3.40.50.920">
    <property type="match status" value="1"/>
</dbReference>
<dbReference type="CDD" id="cd07034">
    <property type="entry name" value="TPP_PYR_PFOR_IOR-alpha_like"/>
    <property type="match status" value="1"/>
</dbReference>
<evidence type="ECO:0000256" key="11">
    <source>
        <dbReference type="ARBA" id="ARBA00079587"/>
    </source>
</evidence>
<comment type="subunit">
    <text evidence="1">Heterodimer composed of an alpha and a beta subunit.</text>
</comment>
<evidence type="ECO:0000259" key="13">
    <source>
        <dbReference type="Pfam" id="PF01855"/>
    </source>
</evidence>
<evidence type="ECO:0000313" key="15">
    <source>
        <dbReference type="EMBL" id="MBX8632129.1"/>
    </source>
</evidence>
<dbReference type="InterPro" id="IPR053400">
    <property type="entry name" value="2-oxoacid_Fdx_oxidoreductase"/>
</dbReference>
<evidence type="ECO:0000259" key="14">
    <source>
        <dbReference type="Pfam" id="PF17147"/>
    </source>
</evidence>
<dbReference type="Proteomes" id="UP000716004">
    <property type="component" value="Unassembled WGS sequence"/>
</dbReference>
<accession>A0A8J8CBH6</accession>
<dbReference type="InterPro" id="IPR033412">
    <property type="entry name" value="PFOR_II"/>
</dbReference>
<dbReference type="FunFam" id="3.40.50.920:FF:000009">
    <property type="entry name" value="2-oxoglutarate ferredoxin oxidoreductase subunit alpha"/>
    <property type="match status" value="1"/>
</dbReference>
<dbReference type="GO" id="GO:0006979">
    <property type="term" value="P:response to oxidative stress"/>
    <property type="evidence" value="ECO:0007669"/>
    <property type="project" value="TreeGrafter"/>
</dbReference>
<dbReference type="SUPFAM" id="SSF52922">
    <property type="entry name" value="TK C-terminal domain-like"/>
    <property type="match status" value="1"/>
</dbReference>
<dbReference type="NCBIfam" id="NF041170">
    <property type="entry name" value="Oxoac_fdxalpha_Archa"/>
    <property type="match status" value="1"/>
</dbReference>
<dbReference type="Pfam" id="PF01558">
    <property type="entry name" value="POR"/>
    <property type="match status" value="1"/>
</dbReference>
<comment type="catalytic activity">
    <reaction evidence="6">
        <text>2 oxidized [2Fe-2S]-[ferredoxin] + 2-oxoglutarate + CoA = succinyl-CoA + 2 reduced [2Fe-2S]-[ferredoxin] + CO2 + H(+)</text>
        <dbReference type="Rhea" id="RHEA:17297"/>
        <dbReference type="Rhea" id="RHEA-COMP:10000"/>
        <dbReference type="Rhea" id="RHEA-COMP:10001"/>
        <dbReference type="ChEBI" id="CHEBI:15378"/>
        <dbReference type="ChEBI" id="CHEBI:16526"/>
        <dbReference type="ChEBI" id="CHEBI:16810"/>
        <dbReference type="ChEBI" id="CHEBI:33737"/>
        <dbReference type="ChEBI" id="CHEBI:33738"/>
        <dbReference type="ChEBI" id="CHEBI:57287"/>
        <dbReference type="ChEBI" id="CHEBI:57292"/>
        <dbReference type="EC" id="1.2.7.3"/>
    </reaction>
</comment>
<dbReference type="GO" id="GO:0047553">
    <property type="term" value="F:2-oxoglutarate synthase activity"/>
    <property type="evidence" value="ECO:0007669"/>
    <property type="project" value="UniProtKB-EC"/>
</dbReference>
<dbReference type="SUPFAM" id="SSF53323">
    <property type="entry name" value="Pyruvate-ferredoxin oxidoreductase, PFOR, domain III"/>
    <property type="match status" value="1"/>
</dbReference>
<evidence type="ECO:0000256" key="5">
    <source>
        <dbReference type="ARBA" id="ARBA00048893"/>
    </source>
</evidence>
<dbReference type="FunFam" id="3.40.50.970:FF:000022">
    <property type="entry name" value="2-oxoglutarate ferredoxin oxidoreductase alpha subunit"/>
    <property type="match status" value="1"/>
</dbReference>
<feature type="domain" description="Pyruvate flavodoxin/ferredoxin oxidoreductase pyrimidine binding" evidence="13">
    <location>
        <begin position="252"/>
        <end position="498"/>
    </location>
</feature>
<dbReference type="InterPro" id="IPR019752">
    <property type="entry name" value="Pyrv/ketoisovalerate_OxRed_cat"/>
</dbReference>
<dbReference type="InterPro" id="IPR050722">
    <property type="entry name" value="Pyruvate:ferred/Flavod_OxRd"/>
</dbReference>
<dbReference type="Pfam" id="PF17147">
    <property type="entry name" value="PFOR_II"/>
    <property type="match status" value="1"/>
</dbReference>
<dbReference type="AlphaFoldDB" id="A0A8J8CBH6"/>
<dbReference type="EMBL" id="JAGVSJ010000015">
    <property type="protein sequence ID" value="MBX8632129.1"/>
    <property type="molecule type" value="Genomic_DNA"/>
</dbReference>
<gene>
    <name evidence="15" type="ORF">J9259_06400</name>
</gene>
<organism evidence="15 16">
    <name type="scientific">Candidatus Sysuiplasma superficiale</name>
    <dbReference type="NCBI Taxonomy" id="2823368"/>
    <lineage>
        <taxon>Archaea</taxon>
        <taxon>Methanobacteriati</taxon>
        <taxon>Thermoplasmatota</taxon>
        <taxon>Thermoplasmata</taxon>
        <taxon>Candidatus Sysuiplasmatales</taxon>
        <taxon>Candidatus Sysuiplasmataceae</taxon>
        <taxon>Candidatus Sysuiplasma</taxon>
    </lineage>
</organism>
<dbReference type="Gene3D" id="3.40.920.10">
    <property type="entry name" value="Pyruvate-ferredoxin oxidoreductase, PFOR, domain III"/>
    <property type="match status" value="1"/>
</dbReference>
<feature type="domain" description="Pyruvate/ketoisovalerate oxidoreductase catalytic" evidence="12">
    <location>
        <begin position="14"/>
        <end position="216"/>
    </location>
</feature>
<dbReference type="Gene3D" id="3.40.50.970">
    <property type="match status" value="1"/>
</dbReference>
<dbReference type="EC" id="1.2.7.3" evidence="8"/>
<evidence type="ECO:0000256" key="7">
    <source>
        <dbReference type="ARBA" id="ARBA00064882"/>
    </source>
</evidence>
<evidence type="ECO:0000313" key="16">
    <source>
        <dbReference type="Proteomes" id="UP000716004"/>
    </source>
</evidence>
<evidence type="ECO:0000256" key="4">
    <source>
        <dbReference type="ARBA" id="ARBA00023317"/>
    </source>
</evidence>
<dbReference type="InterPro" id="IPR022367">
    <property type="entry name" value="2-oxoacid/accept_OxRdtase_asu"/>
</dbReference>
<dbReference type="InterPro" id="IPR002869">
    <property type="entry name" value="Pyrv_flavodox_OxRed_cen"/>
</dbReference>
<dbReference type="GO" id="GO:0018491">
    <property type="term" value="F:2-oxobutyrate synthase activity"/>
    <property type="evidence" value="ECO:0007669"/>
    <property type="project" value="UniProtKB-ARBA"/>
</dbReference>
<dbReference type="PANTHER" id="PTHR32154:SF16">
    <property type="entry name" value="PYRUVATE FLAVODOXIN_FERREDOXIN OXIDOREDUCTASE DOMAIN PROTEIN"/>
    <property type="match status" value="1"/>
</dbReference>
<evidence type="ECO:0000256" key="1">
    <source>
        <dbReference type="ARBA" id="ARBA00011631"/>
    </source>
</evidence>
<proteinExistence type="predicted"/>
<evidence type="ECO:0000256" key="2">
    <source>
        <dbReference type="ARBA" id="ARBA00012691"/>
    </source>
</evidence>
<feature type="domain" description="Pyruvate:ferredoxin oxidoreductase core" evidence="14">
    <location>
        <begin position="531"/>
        <end position="622"/>
    </location>
</feature>
<dbReference type="GO" id="GO:0019164">
    <property type="term" value="F:pyruvate synthase activity"/>
    <property type="evidence" value="ECO:0007669"/>
    <property type="project" value="UniProtKB-ARBA"/>
</dbReference>
<evidence type="ECO:0000256" key="10">
    <source>
        <dbReference type="ARBA" id="ARBA00076968"/>
    </source>
</evidence>
<dbReference type="InterPro" id="IPR029061">
    <property type="entry name" value="THDP-binding"/>
</dbReference>
<reference evidence="15" key="1">
    <citation type="submission" date="2021-04" db="EMBL/GenBank/DDBJ databases">
        <title>Genomic insights into ecological role and evolution of a novel Thermoplasmata order Candidatus Sysuiplasmatales.</title>
        <authorList>
            <person name="Yuan Y."/>
        </authorList>
    </citation>
    <scope>NUCLEOTIDE SEQUENCE</scope>
    <source>
        <strain evidence="15">YP2-bin.285</strain>
    </source>
</reference>
<keyword evidence="3" id="KW-0560">Oxidoreductase</keyword>
<dbReference type="NCBIfam" id="TIGR03710">
    <property type="entry name" value="OAFO_sf"/>
    <property type="match status" value="1"/>
</dbReference>
<keyword evidence="4" id="KW-0670">Pyruvate</keyword>